<keyword evidence="2" id="KW-1185">Reference proteome</keyword>
<comment type="caution">
    <text evidence="1">The sequence shown here is derived from an EMBL/GenBank/DDBJ whole genome shotgun (WGS) entry which is preliminary data.</text>
</comment>
<dbReference type="AlphaFoldDB" id="A0AAV4P337"/>
<sequence length="138" mass="16044">MQSFALTSDFAVYESVRFKVFSVRELEIIKYSAFHFTLYGSVRNGILNLVSSKSIKHPLAFDFARCGSARIESNYLRSLDGMSFPVQIKVNLQKCNLPSGEQFPSLWNDEYFLIRFKSLLDSGRMMFQWIFSKLIFTH</sequence>
<name>A0AAV4P337_CAEEX</name>
<reference evidence="1 2" key="1">
    <citation type="submission" date="2021-06" db="EMBL/GenBank/DDBJ databases">
        <title>Caerostris extrusa draft genome.</title>
        <authorList>
            <person name="Kono N."/>
            <person name="Arakawa K."/>
        </authorList>
    </citation>
    <scope>NUCLEOTIDE SEQUENCE [LARGE SCALE GENOMIC DNA]</scope>
</reference>
<dbReference type="EMBL" id="BPLR01004037">
    <property type="protein sequence ID" value="GIX91570.1"/>
    <property type="molecule type" value="Genomic_DNA"/>
</dbReference>
<organism evidence="1 2">
    <name type="scientific">Caerostris extrusa</name>
    <name type="common">Bark spider</name>
    <name type="synonym">Caerostris bankana</name>
    <dbReference type="NCBI Taxonomy" id="172846"/>
    <lineage>
        <taxon>Eukaryota</taxon>
        <taxon>Metazoa</taxon>
        <taxon>Ecdysozoa</taxon>
        <taxon>Arthropoda</taxon>
        <taxon>Chelicerata</taxon>
        <taxon>Arachnida</taxon>
        <taxon>Araneae</taxon>
        <taxon>Araneomorphae</taxon>
        <taxon>Entelegynae</taxon>
        <taxon>Araneoidea</taxon>
        <taxon>Araneidae</taxon>
        <taxon>Caerostris</taxon>
    </lineage>
</organism>
<protein>
    <submittedName>
        <fullName evidence="1">Uncharacterized protein</fullName>
    </submittedName>
</protein>
<evidence type="ECO:0000313" key="1">
    <source>
        <dbReference type="EMBL" id="GIX91570.1"/>
    </source>
</evidence>
<evidence type="ECO:0000313" key="2">
    <source>
        <dbReference type="Proteomes" id="UP001054945"/>
    </source>
</evidence>
<accession>A0AAV4P337</accession>
<proteinExistence type="predicted"/>
<dbReference type="Proteomes" id="UP001054945">
    <property type="component" value="Unassembled WGS sequence"/>
</dbReference>
<gene>
    <name evidence="1" type="ORF">CEXT_747051</name>
</gene>